<reference evidence="3 4" key="1">
    <citation type="journal article" date="2018" name="Front. Plant Sci.">
        <title>Red Clover (Trifolium pratense) and Zigzag Clover (T. medium) - A Picture of Genomic Similarities and Differences.</title>
        <authorList>
            <person name="Dluhosova J."/>
            <person name="Istvanek J."/>
            <person name="Nedelnik J."/>
            <person name="Repkova J."/>
        </authorList>
    </citation>
    <scope>NUCLEOTIDE SEQUENCE [LARGE SCALE GENOMIC DNA]</scope>
    <source>
        <strain evidence="4">cv. 10/8</strain>
        <tissue evidence="3">Leaf</tissue>
    </source>
</reference>
<dbReference type="AlphaFoldDB" id="A0A392PXS8"/>
<keyword evidence="2" id="KW-0812">Transmembrane</keyword>
<proteinExistence type="predicted"/>
<sequence length="80" mass="8934">VKSEMNEAEIKKQNEEFRKIMRENYEEDERMVQRLRKSKGKVYETNDDDDDDGGNGSRGSIIGVLAAAVCVVAGVILVEG</sequence>
<organism evidence="3 4">
    <name type="scientific">Trifolium medium</name>
    <dbReference type="NCBI Taxonomy" id="97028"/>
    <lineage>
        <taxon>Eukaryota</taxon>
        <taxon>Viridiplantae</taxon>
        <taxon>Streptophyta</taxon>
        <taxon>Embryophyta</taxon>
        <taxon>Tracheophyta</taxon>
        <taxon>Spermatophyta</taxon>
        <taxon>Magnoliopsida</taxon>
        <taxon>eudicotyledons</taxon>
        <taxon>Gunneridae</taxon>
        <taxon>Pentapetalae</taxon>
        <taxon>rosids</taxon>
        <taxon>fabids</taxon>
        <taxon>Fabales</taxon>
        <taxon>Fabaceae</taxon>
        <taxon>Papilionoideae</taxon>
        <taxon>50 kb inversion clade</taxon>
        <taxon>NPAAA clade</taxon>
        <taxon>Hologalegina</taxon>
        <taxon>IRL clade</taxon>
        <taxon>Trifolieae</taxon>
        <taxon>Trifolium</taxon>
    </lineage>
</organism>
<keyword evidence="4" id="KW-1185">Reference proteome</keyword>
<comment type="caution">
    <text evidence="3">The sequence shown here is derived from an EMBL/GenBank/DDBJ whole genome shotgun (WGS) entry which is preliminary data.</text>
</comment>
<keyword evidence="2" id="KW-0472">Membrane</keyword>
<accession>A0A392PXS8</accession>
<evidence type="ECO:0000313" key="4">
    <source>
        <dbReference type="Proteomes" id="UP000265520"/>
    </source>
</evidence>
<dbReference type="Proteomes" id="UP000265520">
    <property type="component" value="Unassembled WGS sequence"/>
</dbReference>
<evidence type="ECO:0000256" key="2">
    <source>
        <dbReference type="SAM" id="Phobius"/>
    </source>
</evidence>
<name>A0A392PXS8_9FABA</name>
<feature type="transmembrane region" description="Helical" evidence="2">
    <location>
        <begin position="59"/>
        <end position="78"/>
    </location>
</feature>
<keyword evidence="2" id="KW-1133">Transmembrane helix</keyword>
<feature type="non-terminal residue" evidence="3">
    <location>
        <position position="1"/>
    </location>
</feature>
<feature type="region of interest" description="Disordered" evidence="1">
    <location>
        <begin position="36"/>
        <end position="57"/>
    </location>
</feature>
<protein>
    <submittedName>
        <fullName evidence="3">Uncharacterized protein</fullName>
    </submittedName>
</protein>
<evidence type="ECO:0000256" key="1">
    <source>
        <dbReference type="SAM" id="MobiDB-lite"/>
    </source>
</evidence>
<dbReference type="EMBL" id="LXQA010100313">
    <property type="protein sequence ID" value="MCI16319.1"/>
    <property type="molecule type" value="Genomic_DNA"/>
</dbReference>
<evidence type="ECO:0000313" key="3">
    <source>
        <dbReference type="EMBL" id="MCI16319.1"/>
    </source>
</evidence>